<evidence type="ECO:0000259" key="1">
    <source>
        <dbReference type="Pfam" id="PF21948"/>
    </source>
</evidence>
<gene>
    <name evidence="2" type="ORF">Syun_029628</name>
</gene>
<dbReference type="Gene3D" id="3.30.930.10">
    <property type="entry name" value="Bira Bifunctional Protein, Domain 2"/>
    <property type="match status" value="1"/>
</dbReference>
<comment type="caution">
    <text evidence="2">The sequence shown here is derived from an EMBL/GenBank/DDBJ whole genome shotgun (WGS) entry which is preliminary data.</text>
</comment>
<dbReference type="InterPro" id="IPR004143">
    <property type="entry name" value="BPL_LPL_catalytic"/>
</dbReference>
<evidence type="ECO:0000313" key="3">
    <source>
        <dbReference type="Proteomes" id="UP001420932"/>
    </source>
</evidence>
<reference evidence="2 3" key="1">
    <citation type="submission" date="2024-01" db="EMBL/GenBank/DDBJ databases">
        <title>Genome assemblies of Stephania.</title>
        <authorList>
            <person name="Yang L."/>
        </authorList>
    </citation>
    <scope>NUCLEOTIDE SEQUENCE [LARGE SCALE GENOMIC DNA]</scope>
    <source>
        <strain evidence="2">YNDBR</strain>
        <tissue evidence="2">Leaf</tissue>
    </source>
</reference>
<dbReference type="SUPFAM" id="SSF55681">
    <property type="entry name" value="Class II aaRS and biotin synthetases"/>
    <property type="match status" value="1"/>
</dbReference>
<accession>A0AAP0EE67</accession>
<dbReference type="InterPro" id="IPR053264">
    <property type="entry name" value="Lipoate-ligase_2_inactive"/>
</dbReference>
<dbReference type="AlphaFoldDB" id="A0AAP0EE67"/>
<dbReference type="Proteomes" id="UP001420932">
    <property type="component" value="Unassembled WGS sequence"/>
</dbReference>
<name>A0AAP0EE67_9MAGN</name>
<sequence length="434" mass="49133">MYRGRNIGPPLMNLLKLQGVPILQQLHLEEQLLRTSSENWCILNDGTNTPTVVMGMAGKPSELLELQDVIGDQIPVVRRFTGGGTVIVDSGTVFATFICNKDDVHGVQPYPRPIMHWTSLLYKQVFQGIADFHLRENGVKNCFQKQLFRTGVSCSLKFYKTIFWRFVFIHNLATPSPAQVEPLGVIVAITLACDDPGPLLWVSRVLRRLVRGSMGGTRPTLPAERENYVFGNHKFGGNAQSITKYRWVHHTSFLWDYEAKNMAYLKLPTRAPDILNKMPPHLFLILGIDVDTVRSKTYICGATPRREKFTNEMLTRFGPRLTSESHAKTNRPVASDNILILLQLFTTSISCRRLPMTRGHTDFICRMKDYLPKSEFFEKTIKSVGCHFSLRPIKLEAVEASLKAFSHSTKLLSKHELAEGLGSHPEYYADSVQL</sequence>
<dbReference type="PANTHER" id="PTHR43506:SF1">
    <property type="entry name" value="BPL_LPL CATALYTIC DOMAIN-CONTAINING PROTEIN"/>
    <property type="match status" value="1"/>
</dbReference>
<protein>
    <recommendedName>
        <fullName evidence="1">BPL/LPL catalytic domain-containing protein</fullName>
    </recommendedName>
</protein>
<keyword evidence="3" id="KW-1185">Reference proteome</keyword>
<evidence type="ECO:0000313" key="2">
    <source>
        <dbReference type="EMBL" id="KAK9087234.1"/>
    </source>
</evidence>
<dbReference type="InterPro" id="IPR045864">
    <property type="entry name" value="aa-tRNA-synth_II/BPL/LPL"/>
</dbReference>
<organism evidence="2 3">
    <name type="scientific">Stephania yunnanensis</name>
    <dbReference type="NCBI Taxonomy" id="152371"/>
    <lineage>
        <taxon>Eukaryota</taxon>
        <taxon>Viridiplantae</taxon>
        <taxon>Streptophyta</taxon>
        <taxon>Embryophyta</taxon>
        <taxon>Tracheophyta</taxon>
        <taxon>Spermatophyta</taxon>
        <taxon>Magnoliopsida</taxon>
        <taxon>Ranunculales</taxon>
        <taxon>Menispermaceae</taxon>
        <taxon>Menispermoideae</taxon>
        <taxon>Cissampelideae</taxon>
        <taxon>Stephania</taxon>
    </lineage>
</organism>
<proteinExistence type="predicted"/>
<dbReference type="Pfam" id="PF21948">
    <property type="entry name" value="LplA-B_cat"/>
    <property type="match status" value="1"/>
</dbReference>
<feature type="domain" description="BPL/LPL catalytic" evidence="1">
    <location>
        <begin position="22"/>
        <end position="122"/>
    </location>
</feature>
<dbReference type="EMBL" id="JBBNAF010000013">
    <property type="protein sequence ID" value="KAK9087234.1"/>
    <property type="molecule type" value="Genomic_DNA"/>
</dbReference>
<dbReference type="PANTHER" id="PTHR43506">
    <property type="entry name" value="BIOTIN/LIPOATE A/B PROTEIN LIGASE FAMILY"/>
    <property type="match status" value="1"/>
</dbReference>